<sequence length="255" mass="29358">MPSPHLPPELEYEIFILALENNHKDGKNLILVAKRVFDWLIPRIFRVVLLHSTRSIPIKFNKAAHERYGHYVEHLFIEPNEQGKYIGLFPNAKNLVLWTDYNSTYVKSLLTLPLTRLSIAPSDLHPPSLELFQVFSKLTHLDLVSMASCWGTHLDIVKELLHLPKLTHLCVMRGFSAKTLELFLDRSRCPKLRVVILWEFSDNEAYLEKGGFPGVYDDGRVLRIKCQPLRDWEVGARGGVDMWKLADSIMASRTT</sequence>
<reference evidence="1 2" key="1">
    <citation type="journal article" date="2019" name="Nat. Ecol. Evol.">
        <title>Megaphylogeny resolves global patterns of mushroom evolution.</title>
        <authorList>
            <person name="Varga T."/>
            <person name="Krizsan K."/>
            <person name="Foldi C."/>
            <person name="Dima B."/>
            <person name="Sanchez-Garcia M."/>
            <person name="Sanchez-Ramirez S."/>
            <person name="Szollosi G.J."/>
            <person name="Szarkandi J.G."/>
            <person name="Papp V."/>
            <person name="Albert L."/>
            <person name="Andreopoulos W."/>
            <person name="Angelini C."/>
            <person name="Antonin V."/>
            <person name="Barry K.W."/>
            <person name="Bougher N.L."/>
            <person name="Buchanan P."/>
            <person name="Buyck B."/>
            <person name="Bense V."/>
            <person name="Catcheside P."/>
            <person name="Chovatia M."/>
            <person name="Cooper J."/>
            <person name="Damon W."/>
            <person name="Desjardin D."/>
            <person name="Finy P."/>
            <person name="Geml J."/>
            <person name="Haridas S."/>
            <person name="Hughes K."/>
            <person name="Justo A."/>
            <person name="Karasinski D."/>
            <person name="Kautmanova I."/>
            <person name="Kiss B."/>
            <person name="Kocsube S."/>
            <person name="Kotiranta H."/>
            <person name="LaButti K.M."/>
            <person name="Lechner B.E."/>
            <person name="Liimatainen K."/>
            <person name="Lipzen A."/>
            <person name="Lukacs Z."/>
            <person name="Mihaltcheva S."/>
            <person name="Morgado L.N."/>
            <person name="Niskanen T."/>
            <person name="Noordeloos M.E."/>
            <person name="Ohm R.A."/>
            <person name="Ortiz-Santana B."/>
            <person name="Ovrebo C."/>
            <person name="Racz N."/>
            <person name="Riley R."/>
            <person name="Savchenko A."/>
            <person name="Shiryaev A."/>
            <person name="Soop K."/>
            <person name="Spirin V."/>
            <person name="Szebenyi C."/>
            <person name="Tomsovsky M."/>
            <person name="Tulloss R.E."/>
            <person name="Uehling J."/>
            <person name="Grigoriev I.V."/>
            <person name="Vagvolgyi C."/>
            <person name="Papp T."/>
            <person name="Martin F.M."/>
            <person name="Miettinen O."/>
            <person name="Hibbett D.S."/>
            <person name="Nagy L.G."/>
        </authorList>
    </citation>
    <scope>NUCLEOTIDE SEQUENCE [LARGE SCALE GENOMIC DNA]</scope>
    <source>
        <strain evidence="1 2">NL-1719</strain>
    </source>
</reference>
<proteinExistence type="predicted"/>
<protein>
    <submittedName>
        <fullName evidence="1">Uncharacterized protein</fullName>
    </submittedName>
</protein>
<accession>A0ACD3ACW2</accession>
<organism evidence="1 2">
    <name type="scientific">Pluteus cervinus</name>
    <dbReference type="NCBI Taxonomy" id="181527"/>
    <lineage>
        <taxon>Eukaryota</taxon>
        <taxon>Fungi</taxon>
        <taxon>Dikarya</taxon>
        <taxon>Basidiomycota</taxon>
        <taxon>Agaricomycotina</taxon>
        <taxon>Agaricomycetes</taxon>
        <taxon>Agaricomycetidae</taxon>
        <taxon>Agaricales</taxon>
        <taxon>Pluteineae</taxon>
        <taxon>Pluteaceae</taxon>
        <taxon>Pluteus</taxon>
    </lineage>
</organism>
<dbReference type="Proteomes" id="UP000308600">
    <property type="component" value="Unassembled WGS sequence"/>
</dbReference>
<evidence type="ECO:0000313" key="2">
    <source>
        <dbReference type="Proteomes" id="UP000308600"/>
    </source>
</evidence>
<gene>
    <name evidence="1" type="ORF">BDN72DRAFT_963884</name>
</gene>
<dbReference type="EMBL" id="ML208520">
    <property type="protein sequence ID" value="TFK63493.1"/>
    <property type="molecule type" value="Genomic_DNA"/>
</dbReference>
<evidence type="ECO:0000313" key="1">
    <source>
        <dbReference type="EMBL" id="TFK63493.1"/>
    </source>
</evidence>
<name>A0ACD3ACW2_9AGAR</name>
<keyword evidence="2" id="KW-1185">Reference proteome</keyword>